<evidence type="ECO:0000313" key="2">
    <source>
        <dbReference type="Proteomes" id="UP000263486"/>
    </source>
</evidence>
<dbReference type="RefSeq" id="WP_114641648.1">
    <property type="nucleotide sequence ID" value="NZ_JAACIO010000005.1"/>
</dbReference>
<accession>A0ABX9KJC7</accession>
<protein>
    <submittedName>
        <fullName evidence="1">Uncharacterized protein</fullName>
    </submittedName>
</protein>
<sequence length="90" mass="10383">MSSKAAIKGVMKMLDEGSISTEDLLSDEFFKRYSSVRSLEEFESKFDTAPANGVTKEKYAQEIIRTYTEFKNIDEMKNKAIEFYAEEESE</sequence>
<reference evidence="1 2" key="1">
    <citation type="submission" date="2018-08" db="EMBL/GenBank/DDBJ databases">
        <title>Draft genome sequence of Psychrilyobacter sp. strain SD5 isolated from Black Sea water.</title>
        <authorList>
            <person name="Yadav S."/>
            <person name="Villanueva L."/>
            <person name="Damste J.S.S."/>
        </authorList>
    </citation>
    <scope>NUCLEOTIDE SEQUENCE [LARGE SCALE GENOMIC DNA]</scope>
    <source>
        <strain evidence="1 2">SD5</strain>
    </source>
</reference>
<dbReference type="EMBL" id="QUAJ01000005">
    <property type="protein sequence ID" value="REI42270.1"/>
    <property type="molecule type" value="Genomic_DNA"/>
</dbReference>
<evidence type="ECO:0000313" key="1">
    <source>
        <dbReference type="EMBL" id="REI42270.1"/>
    </source>
</evidence>
<name>A0ABX9KJC7_9FUSO</name>
<comment type="caution">
    <text evidence="1">The sequence shown here is derived from an EMBL/GenBank/DDBJ whole genome shotgun (WGS) entry which is preliminary data.</text>
</comment>
<dbReference type="Proteomes" id="UP000263486">
    <property type="component" value="Unassembled WGS sequence"/>
</dbReference>
<gene>
    <name evidence="1" type="ORF">DYH56_04410</name>
</gene>
<proteinExistence type="predicted"/>
<keyword evidence="2" id="KW-1185">Reference proteome</keyword>
<organism evidence="1 2">
    <name type="scientific">Psychrilyobacter piezotolerans</name>
    <dbReference type="NCBI Taxonomy" id="2293438"/>
    <lineage>
        <taxon>Bacteria</taxon>
        <taxon>Fusobacteriati</taxon>
        <taxon>Fusobacteriota</taxon>
        <taxon>Fusobacteriia</taxon>
        <taxon>Fusobacteriales</taxon>
        <taxon>Fusobacteriaceae</taxon>
        <taxon>Psychrilyobacter</taxon>
    </lineage>
</organism>